<comment type="similarity">
    <text evidence="1 2">Belongs to the SCAR/WAVE family.</text>
</comment>
<dbReference type="EMBL" id="JAHUZN010000010">
    <property type="protein sequence ID" value="KAG8482271.1"/>
    <property type="molecule type" value="Genomic_DNA"/>
</dbReference>
<dbReference type="Proteomes" id="UP000701853">
    <property type="component" value="Chromosome 10"/>
</dbReference>
<dbReference type="PANTHER" id="PTHR12902:SF33">
    <property type="entry name" value="PROTEIN SCAR3"/>
    <property type="match status" value="1"/>
</dbReference>
<feature type="region of interest" description="Disordered" evidence="3">
    <location>
        <begin position="177"/>
        <end position="277"/>
    </location>
</feature>
<keyword evidence="2" id="KW-0206">Cytoskeleton</keyword>
<keyword evidence="2" id="KW-0009">Actin-binding</keyword>
<accession>A0A8J6CT03</accession>
<proteinExistence type="inferred from homology"/>
<feature type="compositionally biased region" description="Polar residues" evidence="3">
    <location>
        <begin position="1023"/>
        <end position="1067"/>
    </location>
</feature>
<dbReference type="OrthoDB" id="753427at2759"/>
<feature type="region of interest" description="Disordered" evidence="3">
    <location>
        <begin position="1325"/>
        <end position="1344"/>
    </location>
</feature>
<protein>
    <recommendedName>
        <fullName evidence="2">Protein SCAR</fullName>
    </recommendedName>
    <alternativeName>
        <fullName evidence="2">Protein WAVE</fullName>
    </alternativeName>
</protein>
<dbReference type="GO" id="GO:0005856">
    <property type="term" value="C:cytoskeleton"/>
    <property type="evidence" value="ECO:0007669"/>
    <property type="project" value="UniProtKB-SubCell"/>
</dbReference>
<evidence type="ECO:0000256" key="3">
    <source>
        <dbReference type="SAM" id="MobiDB-lite"/>
    </source>
</evidence>
<feature type="region of interest" description="Disordered" evidence="3">
    <location>
        <begin position="813"/>
        <end position="832"/>
    </location>
</feature>
<feature type="compositionally biased region" description="Polar residues" evidence="3">
    <location>
        <begin position="210"/>
        <end position="235"/>
    </location>
</feature>
<dbReference type="Gene3D" id="1.20.5.340">
    <property type="match status" value="1"/>
</dbReference>
<dbReference type="GO" id="GO:0030036">
    <property type="term" value="P:actin cytoskeleton organization"/>
    <property type="evidence" value="ECO:0007669"/>
    <property type="project" value="UniProtKB-UniRule"/>
</dbReference>
<feature type="compositionally biased region" description="Polar residues" evidence="3">
    <location>
        <begin position="247"/>
        <end position="267"/>
    </location>
</feature>
<gene>
    <name evidence="4" type="ORF">CXB51_026936</name>
</gene>
<dbReference type="GO" id="GO:0003779">
    <property type="term" value="F:actin binding"/>
    <property type="evidence" value="ECO:0007669"/>
    <property type="project" value="UniProtKB-UniRule"/>
</dbReference>
<organism evidence="4 5">
    <name type="scientific">Gossypium anomalum</name>
    <dbReference type="NCBI Taxonomy" id="47600"/>
    <lineage>
        <taxon>Eukaryota</taxon>
        <taxon>Viridiplantae</taxon>
        <taxon>Streptophyta</taxon>
        <taxon>Embryophyta</taxon>
        <taxon>Tracheophyta</taxon>
        <taxon>Spermatophyta</taxon>
        <taxon>Magnoliopsida</taxon>
        <taxon>eudicotyledons</taxon>
        <taxon>Gunneridae</taxon>
        <taxon>Pentapetalae</taxon>
        <taxon>rosids</taxon>
        <taxon>malvids</taxon>
        <taxon>Malvales</taxon>
        <taxon>Malvaceae</taxon>
        <taxon>Malvoideae</taxon>
        <taxon>Gossypium</taxon>
    </lineage>
</organism>
<dbReference type="GO" id="GO:0071933">
    <property type="term" value="F:Arp2/3 complex binding"/>
    <property type="evidence" value="ECO:0007669"/>
    <property type="project" value="TreeGrafter"/>
</dbReference>
<name>A0A8J6CT03_9ROSI</name>
<sequence length="1423" mass="155275">MPLVRAEVRNEYRLGKPELYKEAIREDPKAVLDGVVVAGLVGILRQLGDLAEFAAEVFHGLQEQVMSTASRSHKLTVRVQRIEAALPPLEKAVLSQTSHIHFAYTAGSQWHPRMLNEKNHFISNDLPRFIMDSYEVCRDPPPLHLLDKFDAGGPGSCLKRYSDSTYFKKASGISIEEDAEKDPRNRKTRKSKKRRSSHRSSKLSRGASLLNHSGRMQFTSPVDNGRISSSQTASTVDMALKSEVGEHSSSFDSRTGSGYNESVSELGSSMLPEEHEPKELSSRLMHETDTLGSDFPVQQTRVIDDHFSVSSSQDQISPSPSYLTWDEKAEIVESKAGNWDRGEVPEMNFDVDVQETGVANIGDGDQMDIPSNHMDSVRSSSIENQNYEIESEPEYYMDALNTIESESENDIGCQCHTKREVEQWSEKDVECQTKCEVEQNDGANHVNNKNREDGILAVTDDNADRHLSIIESSASSNIISSNEISMSLPDPVPSANFASEQMLQILGKSSDPDNLSHSGLYMSDEIHKNSQVESVVSNPFESSASSNIILSDEISTSLPNPVSSQNFASEHMLQISGKSSDTDNLPCSDLYLSDEIQKNSQVESVINDPFESCASSNIIASNGISTSLPDPISSQNFASEQMLQISGKSSDPDNLPYTDLCMSGEIHKNSQVESVISDPFESSASSNIISSNGISMSLPDPVSSQNFASEHMLQNPGKSSDPDNLPYTDLCMSGEIHKNSQVESVISDPFESSASSNIISSNGISMSLPDPVSSQNFASEHMLQNPGKSSDPDNLPCTDLCTSDEIHKISQVESVISHPSSSSGSSVSDPASDRIINSVRDSQNSHREFCSVNSVGFWTNGSLLGLQPSKPPDFTVSITGQGSAAKTSEAFGPQNLTVVALHDEPKGNSRKAVENAESTEKVPGSCSEKTSLPIADLDVNLEKPDTSHRNSSLDNFNGVGLSLNSSFSHGNKHPVNPNVRAASIESDEENDDNPSSMFGLGHKFLVNGFHRKVSINHDVESEPATSTKTGVSEQRNGQQSTSNQKIPWTTFSQQNGNGSPVNSLTSSPPLEHMKISFNPIDGFETSKLRLQFPDANHYQESFRDMFPAFQLVPVAAIPVHDVASDSDDDTFCRSAPYMSDDCLSHCSESISEQWESGETPESKDPELYDALSRLSSMESISSSLQIREAAINSIHVDGGSKSVVHGSGAEPSLFVLPDLPSFDTINPVLQDETKSNSNQKKHLELQNTMDLTSVPPPPPPAQWRVSKPCFDEAEERQHALSESLRHDLDLKLLGSTVSQKPKSPSFNHQQIDDAIALKPEKKVDEEKLNRQKEANQQISGQGVDEKEEFLHQIRSKSFNLRPTVTAKPSGTSGAPTNVSVITILQKANAIRQAVGSDDGLEFSIAVFELNPLFVRAIAMGGQS</sequence>
<reference evidence="4 5" key="1">
    <citation type="journal article" date="2021" name="bioRxiv">
        <title>The Gossypium anomalum genome as a resource for cotton improvement and evolutionary analysis of hybrid incompatibility.</title>
        <authorList>
            <person name="Grover C.E."/>
            <person name="Yuan D."/>
            <person name="Arick M.A."/>
            <person name="Miller E.R."/>
            <person name="Hu G."/>
            <person name="Peterson D.G."/>
            <person name="Wendel J.F."/>
            <person name="Udall J.A."/>
        </authorList>
    </citation>
    <scope>NUCLEOTIDE SEQUENCE [LARGE SCALE GENOMIC DNA]</scope>
    <source>
        <strain evidence="4">JFW-Udall</strain>
        <tissue evidence="4">Leaf</tissue>
    </source>
</reference>
<evidence type="ECO:0000313" key="5">
    <source>
        <dbReference type="Proteomes" id="UP000701853"/>
    </source>
</evidence>
<dbReference type="Gene3D" id="6.10.280.150">
    <property type="match status" value="1"/>
</dbReference>
<feature type="compositionally biased region" description="Low complexity" evidence="3">
    <location>
        <begin position="813"/>
        <end position="828"/>
    </location>
</feature>
<evidence type="ECO:0000256" key="1">
    <source>
        <dbReference type="ARBA" id="ARBA00006993"/>
    </source>
</evidence>
<evidence type="ECO:0000313" key="4">
    <source>
        <dbReference type="EMBL" id="KAG8482271.1"/>
    </source>
</evidence>
<dbReference type="GO" id="GO:2000601">
    <property type="term" value="P:positive regulation of Arp2/3 complex-mediated actin nucleation"/>
    <property type="evidence" value="ECO:0007669"/>
    <property type="project" value="TreeGrafter"/>
</dbReference>
<feature type="compositionally biased region" description="Basic residues" evidence="3">
    <location>
        <begin position="184"/>
        <end position="202"/>
    </location>
</feature>
<evidence type="ECO:0000256" key="2">
    <source>
        <dbReference type="RuleBase" id="RU367034"/>
    </source>
</evidence>
<keyword evidence="5" id="KW-1185">Reference proteome</keyword>
<keyword evidence="2" id="KW-0963">Cytoplasm</keyword>
<comment type="caution">
    <text evidence="4">The sequence shown here is derived from an EMBL/GenBank/DDBJ whole genome shotgun (WGS) entry which is preliminary data.</text>
</comment>
<dbReference type="InterPro" id="IPR028288">
    <property type="entry name" value="SCAR/WAVE_fam"/>
</dbReference>
<feature type="region of interest" description="Disordered" evidence="3">
    <location>
        <begin position="903"/>
        <end position="929"/>
    </location>
</feature>
<dbReference type="GO" id="GO:0034237">
    <property type="term" value="F:protein kinase A regulatory subunit binding"/>
    <property type="evidence" value="ECO:0007669"/>
    <property type="project" value="TreeGrafter"/>
</dbReference>
<feature type="compositionally biased region" description="Basic and acidic residues" evidence="3">
    <location>
        <begin position="903"/>
        <end position="920"/>
    </location>
</feature>
<comment type="function">
    <text evidence="2">Involved in regulation of actin and microtubule organization. Part of a WAVE complex that activates the Arp2/3 complex.</text>
</comment>
<dbReference type="PANTHER" id="PTHR12902">
    <property type="entry name" value="WASP-1"/>
    <property type="match status" value="1"/>
</dbReference>
<feature type="region of interest" description="Disordered" evidence="3">
    <location>
        <begin position="1017"/>
        <end position="1067"/>
    </location>
</feature>
<comment type="subcellular location">
    <subcellularLocation>
        <location evidence="2">Cytoplasm</location>
        <location evidence="2">Cytoskeleton</location>
    </subcellularLocation>
</comment>